<dbReference type="PANTHER" id="PTHR37076:SF4">
    <property type="entry name" value="HISTONE-LYSINE N-METHYLTRANSFERASE, H3 LYSINE-79 SPECIFIC-LIKE"/>
    <property type="match status" value="1"/>
</dbReference>
<protein>
    <submittedName>
        <fullName evidence="1">Uncharacterized protein</fullName>
    </submittedName>
</protein>
<keyword evidence="2" id="KW-1185">Reference proteome</keyword>
<dbReference type="OMA" id="LHEQQTI"/>
<dbReference type="AlphaFoldDB" id="A0A7N0RDW3"/>
<dbReference type="EnsemblPlants" id="Kaladp0008s0173.1.v1.1">
    <property type="protein sequence ID" value="Kaladp0008s0173.1.v1.1.CDS.1"/>
    <property type="gene ID" value="Kaladp0008s0173.v1.1"/>
</dbReference>
<reference evidence="1" key="1">
    <citation type="submission" date="2021-01" db="UniProtKB">
        <authorList>
            <consortium name="EnsemblPlants"/>
        </authorList>
    </citation>
    <scope>IDENTIFICATION</scope>
</reference>
<evidence type="ECO:0000313" key="1">
    <source>
        <dbReference type="EnsemblPlants" id="Kaladp0008s0173.1.v1.1.CDS.1"/>
    </source>
</evidence>
<organism evidence="1 2">
    <name type="scientific">Kalanchoe fedtschenkoi</name>
    <name type="common">Lavender scallops</name>
    <name type="synonym">South American air plant</name>
    <dbReference type="NCBI Taxonomy" id="63787"/>
    <lineage>
        <taxon>Eukaryota</taxon>
        <taxon>Viridiplantae</taxon>
        <taxon>Streptophyta</taxon>
        <taxon>Embryophyta</taxon>
        <taxon>Tracheophyta</taxon>
        <taxon>Spermatophyta</taxon>
        <taxon>Magnoliopsida</taxon>
        <taxon>eudicotyledons</taxon>
        <taxon>Gunneridae</taxon>
        <taxon>Pentapetalae</taxon>
        <taxon>Saxifragales</taxon>
        <taxon>Crassulaceae</taxon>
        <taxon>Kalanchoe</taxon>
    </lineage>
</organism>
<name>A0A7N0RDW3_KALFE</name>
<accession>A0A7N0RDW3</accession>
<dbReference type="Proteomes" id="UP000594263">
    <property type="component" value="Unplaced"/>
</dbReference>
<sequence>MLSQHRAEMGQVQARVLHEQQTITSQLLGIVAQWTGHPTDPTGPSSHYLSQMVQNVHHESGIVHDETEVDGGGNADDQFIVD</sequence>
<evidence type="ECO:0000313" key="2">
    <source>
        <dbReference type="Proteomes" id="UP000594263"/>
    </source>
</evidence>
<dbReference type="PANTHER" id="PTHR37076">
    <property type="entry name" value="HISTONE-LYSINE N-METHYLTRANSFERASE, H3 LYSINE-79 SPECIFIC-LIKE-RELATED"/>
    <property type="match status" value="1"/>
</dbReference>
<proteinExistence type="predicted"/>
<dbReference type="Gramene" id="Kaladp0008s0173.1.v1.1">
    <property type="protein sequence ID" value="Kaladp0008s0173.1.v1.1.CDS.1"/>
    <property type="gene ID" value="Kaladp0008s0173.v1.1"/>
</dbReference>